<dbReference type="GO" id="GO:0016887">
    <property type="term" value="F:ATP hydrolysis activity"/>
    <property type="evidence" value="ECO:0007669"/>
    <property type="project" value="InterPro"/>
</dbReference>
<dbReference type="SUPFAM" id="SSF52540">
    <property type="entry name" value="P-loop containing nucleoside triphosphate hydrolases"/>
    <property type="match status" value="1"/>
</dbReference>
<dbReference type="AlphaFoldDB" id="A0A9X2GIM4"/>
<protein>
    <submittedName>
        <fullName evidence="6">Zinc/manganese transport system ATP-binding protein</fullName>
    </submittedName>
</protein>
<evidence type="ECO:0000256" key="1">
    <source>
        <dbReference type="ARBA" id="ARBA00005417"/>
    </source>
</evidence>
<dbReference type="InterPro" id="IPR003439">
    <property type="entry name" value="ABC_transporter-like_ATP-bd"/>
</dbReference>
<evidence type="ECO:0000256" key="3">
    <source>
        <dbReference type="ARBA" id="ARBA00022741"/>
    </source>
</evidence>
<keyword evidence="3" id="KW-0547">Nucleotide-binding</keyword>
<evidence type="ECO:0000256" key="2">
    <source>
        <dbReference type="ARBA" id="ARBA00022448"/>
    </source>
</evidence>
<dbReference type="Proteomes" id="UP001139648">
    <property type="component" value="Unassembled WGS sequence"/>
</dbReference>
<dbReference type="PROSITE" id="PS50893">
    <property type="entry name" value="ABC_TRANSPORTER_2"/>
    <property type="match status" value="1"/>
</dbReference>
<proteinExistence type="inferred from homology"/>
<keyword evidence="7" id="KW-1185">Reference proteome</keyword>
<dbReference type="SMART" id="SM00382">
    <property type="entry name" value="AAA"/>
    <property type="match status" value="1"/>
</dbReference>
<dbReference type="GO" id="GO:0005524">
    <property type="term" value="F:ATP binding"/>
    <property type="evidence" value="ECO:0007669"/>
    <property type="project" value="UniProtKB-KW"/>
</dbReference>
<evidence type="ECO:0000259" key="5">
    <source>
        <dbReference type="PROSITE" id="PS50893"/>
    </source>
</evidence>
<reference evidence="6" key="1">
    <citation type="submission" date="2022-06" db="EMBL/GenBank/DDBJ databases">
        <title>Sequencing the genomes of 1000 actinobacteria strains.</title>
        <authorList>
            <person name="Klenk H.-P."/>
        </authorList>
    </citation>
    <scope>NUCLEOTIDE SEQUENCE</scope>
    <source>
        <strain evidence="6">DSM 46694</strain>
    </source>
</reference>
<comment type="similarity">
    <text evidence="1">Belongs to the ABC transporter superfamily.</text>
</comment>
<evidence type="ECO:0000256" key="4">
    <source>
        <dbReference type="ARBA" id="ARBA00022840"/>
    </source>
</evidence>
<dbReference type="InterPro" id="IPR050153">
    <property type="entry name" value="Metal_Ion_Import_ABC"/>
</dbReference>
<feature type="domain" description="ABC transporter" evidence="5">
    <location>
        <begin position="15"/>
        <end position="240"/>
    </location>
</feature>
<keyword evidence="4 6" id="KW-0067">ATP-binding</keyword>
<dbReference type="InterPro" id="IPR047748">
    <property type="entry name" value="AztA-like"/>
</dbReference>
<evidence type="ECO:0000313" key="6">
    <source>
        <dbReference type="EMBL" id="MCP2356071.1"/>
    </source>
</evidence>
<dbReference type="InterPro" id="IPR027417">
    <property type="entry name" value="P-loop_NTPase"/>
</dbReference>
<evidence type="ECO:0000313" key="7">
    <source>
        <dbReference type="Proteomes" id="UP001139648"/>
    </source>
</evidence>
<dbReference type="Pfam" id="PF00005">
    <property type="entry name" value="ABC_tran"/>
    <property type="match status" value="1"/>
</dbReference>
<dbReference type="InterPro" id="IPR003593">
    <property type="entry name" value="AAA+_ATPase"/>
</dbReference>
<dbReference type="PROSITE" id="PS00211">
    <property type="entry name" value="ABC_TRANSPORTER_1"/>
    <property type="match status" value="1"/>
</dbReference>
<sequence length="254" mass="26280">MSNSRGGAMGAGDAVVLSEVTAGHGRRPVLRGLSARLPRHGVTAIVGPNGSGKSTLLGVLAGTIRPVSGTVELGGAGRPGYVAQRDAVSDALPITVRDTVAMGRWASRGPWRRLTAHDWAIVETRMAELDVSALAARRLSTLSGGQRQRVLLAQGLAQEPGLLLLDEPTTGLDTASRRHIAGVLDRESSRGVTIVHVTHDPAAALRADHCLLLDEGRLVAQGPPGSVLTLEEPLISGVASGPAATAAAELRARR</sequence>
<comment type="caution">
    <text evidence="6">The sequence shown here is derived from an EMBL/GenBank/DDBJ whole genome shotgun (WGS) entry which is preliminary data.</text>
</comment>
<name>A0A9X2GIM4_9ACTN</name>
<dbReference type="EMBL" id="JAMZEB010000002">
    <property type="protein sequence ID" value="MCP2356071.1"/>
    <property type="molecule type" value="Genomic_DNA"/>
</dbReference>
<accession>A0A9X2GIM4</accession>
<organism evidence="6 7">
    <name type="scientific">Nonomuraea thailandensis</name>
    <dbReference type="NCBI Taxonomy" id="1188745"/>
    <lineage>
        <taxon>Bacteria</taxon>
        <taxon>Bacillati</taxon>
        <taxon>Actinomycetota</taxon>
        <taxon>Actinomycetes</taxon>
        <taxon>Streptosporangiales</taxon>
        <taxon>Streptosporangiaceae</taxon>
        <taxon>Nonomuraea</taxon>
    </lineage>
</organism>
<gene>
    <name evidence="6" type="ORF">HD597_003091</name>
</gene>
<dbReference type="PANTHER" id="PTHR42734:SF5">
    <property type="entry name" value="IRON TRANSPORT SYSTEM ATP-BINDING PROTEIN HI_0361-RELATED"/>
    <property type="match status" value="1"/>
</dbReference>
<dbReference type="InterPro" id="IPR017871">
    <property type="entry name" value="ABC_transporter-like_CS"/>
</dbReference>
<dbReference type="Gene3D" id="3.40.50.300">
    <property type="entry name" value="P-loop containing nucleotide triphosphate hydrolases"/>
    <property type="match status" value="1"/>
</dbReference>
<dbReference type="PANTHER" id="PTHR42734">
    <property type="entry name" value="METAL TRANSPORT SYSTEM ATP-BINDING PROTEIN TM_0124-RELATED"/>
    <property type="match status" value="1"/>
</dbReference>
<dbReference type="NCBIfam" id="NF040873">
    <property type="entry name" value="AztA"/>
    <property type="match status" value="1"/>
</dbReference>
<keyword evidence="2" id="KW-0813">Transport</keyword>